<dbReference type="PANTHER" id="PTHR31594">
    <property type="entry name" value="AIG1-TYPE G DOMAIN-CONTAINING PROTEIN"/>
    <property type="match status" value="1"/>
</dbReference>
<dbReference type="PANTHER" id="PTHR31594:SF14">
    <property type="entry name" value="FIBRONECTIN TYPE-III DOMAIN-CONTAINING PROTEIN"/>
    <property type="match status" value="1"/>
</dbReference>
<protein>
    <recommendedName>
        <fullName evidence="2">EF-hand domain-containing protein</fullName>
    </recommendedName>
</protein>
<dbReference type="AlphaFoldDB" id="A0A815CMX7"/>
<accession>A0A815CMX7</accession>
<reference evidence="3" key="1">
    <citation type="submission" date="2021-02" db="EMBL/GenBank/DDBJ databases">
        <authorList>
            <person name="Nowell W R."/>
        </authorList>
    </citation>
    <scope>NUCLEOTIDE SEQUENCE</scope>
</reference>
<dbReference type="PRINTS" id="PR00450">
    <property type="entry name" value="RECOVERIN"/>
</dbReference>
<dbReference type="InterPro" id="IPR002048">
    <property type="entry name" value="EF_hand_dom"/>
</dbReference>
<proteinExistence type="predicted"/>
<evidence type="ECO:0000256" key="1">
    <source>
        <dbReference type="ARBA" id="ARBA00022837"/>
    </source>
</evidence>
<dbReference type="InterPro" id="IPR011992">
    <property type="entry name" value="EF-hand-dom_pair"/>
</dbReference>
<dbReference type="CDD" id="cd00051">
    <property type="entry name" value="EFh"/>
    <property type="match status" value="1"/>
</dbReference>
<evidence type="ECO:0000313" key="3">
    <source>
        <dbReference type="EMBL" id="CAF1285883.1"/>
    </source>
</evidence>
<keyword evidence="1" id="KW-0106">Calcium</keyword>
<dbReference type="InterPro" id="IPR056072">
    <property type="entry name" value="SNTX_MACPF/CDC-like_dom"/>
</dbReference>
<dbReference type="InterPro" id="IPR018247">
    <property type="entry name" value="EF_Hand_1_Ca_BS"/>
</dbReference>
<evidence type="ECO:0000259" key="2">
    <source>
        <dbReference type="PROSITE" id="PS50222"/>
    </source>
</evidence>
<dbReference type="Proteomes" id="UP000663834">
    <property type="component" value="Unassembled WGS sequence"/>
</dbReference>
<dbReference type="PROSITE" id="PS00018">
    <property type="entry name" value="EF_HAND_1"/>
    <property type="match status" value="1"/>
</dbReference>
<dbReference type="EMBL" id="CAJNOW010000631">
    <property type="protein sequence ID" value="CAF1285883.1"/>
    <property type="molecule type" value="Genomic_DNA"/>
</dbReference>
<comment type="caution">
    <text evidence="3">The sequence shown here is derived from an EMBL/GenBank/DDBJ whole genome shotgun (WGS) entry which is preliminary data.</text>
</comment>
<name>A0A815CMX7_9BILA</name>
<sequence length="958" mass="111878">MRSTGGAITKQAFGRHGFIGSLYDIRSDRFEGGNLFNRPLKSSMVLTADSASSEYIVDENISQKDTFNKLSIEASMKLSLMAGLIQVEGSAKYLNQTKTDSRTVRVTFMLNLKTKQEHLQISRADLYQYFSSDALENRNATHCVISIIWGARVAATFEQIMTNSEAAEELQGRLAVSLKKVAIQASGEASLEHNNKENSKFESLKISFSGDVLIEDVPRTIEDVFNIFKKVPTLLEGLNDGKGQQLEFELYPLERMAEIFKHELRIERMIREVTNSVVNRIENIFEQIIQGKRMMNDFLGTIEPWKNWISSNWIEVIYDQQKHLAGIELQTQRRLASLLESIRRGEADEKVMVDLLDKFEQENPCSVMSVKNFLQSNARIKTKIESLGEFDQQVLDDAHEKTSKLPNQTILLKTFTSIDDFIQKYYDYDTYLLHISNTWEEQDKANWYKQLRCFKYLYKLGKKDEAKKDIFCVIDHDLHVGLDQKPGSCVIYHAYRGTIKTKDYYQSSLIQLSWQQIRDIRMENKFSTLSITDIETWHKEFIESHPNGEMNEEQWIDEFQKLYPKGDPRYFCHIAFSIIDKNHNGLISFTEFMSAISLTLPSDMRQKITLIFAICAHDKDEVDKDELIEFLEAVNQLESRTESRGGSVTNLIVNNIMKSLNRKSNEKIMREEFITCLKANYEWCMAFLPVLPKLPNSLHHQSDENLTKLACKRKSQCRLRTDRSHCDRFYHPGDQQHENHQQESVPRTPCEWGSDCNDHRHEHRAKFSHSHDDKQSDQKRKRCSYGVNCLKQFSDKGHHHNLKYSHPCRFAELCEHPEEHLTHKPQQVSNCKYDKSCRHLDDPMHRSKYRHTDLPYFLIPCQNQDKCHDTSKEHRSKYSHGEEVFETNARTKDSNRDRLTQCEWGSQCRHITDADHCRMYSHLSDNQHRNGRLIHCQWKEKCHDLSSYHRAKYSHPST</sequence>
<dbReference type="InterPro" id="IPR052090">
    <property type="entry name" value="Cytolytic_pore-forming_toxin"/>
</dbReference>
<organism evidence="3 4">
    <name type="scientific">Rotaria magnacalcarata</name>
    <dbReference type="NCBI Taxonomy" id="392030"/>
    <lineage>
        <taxon>Eukaryota</taxon>
        <taxon>Metazoa</taxon>
        <taxon>Spiralia</taxon>
        <taxon>Gnathifera</taxon>
        <taxon>Rotifera</taxon>
        <taxon>Eurotatoria</taxon>
        <taxon>Bdelloidea</taxon>
        <taxon>Philodinida</taxon>
        <taxon>Philodinidae</taxon>
        <taxon>Rotaria</taxon>
    </lineage>
</organism>
<dbReference type="GO" id="GO:0005509">
    <property type="term" value="F:calcium ion binding"/>
    <property type="evidence" value="ECO:0007669"/>
    <property type="project" value="InterPro"/>
</dbReference>
<gene>
    <name evidence="3" type="ORF">KQP761_LOCUS4021</name>
</gene>
<dbReference type="Pfam" id="PF24674">
    <property type="entry name" value="MACPF_SNTX"/>
    <property type="match status" value="1"/>
</dbReference>
<dbReference type="SUPFAM" id="SSF47473">
    <property type="entry name" value="EF-hand"/>
    <property type="match status" value="1"/>
</dbReference>
<dbReference type="OrthoDB" id="10015728at2759"/>
<evidence type="ECO:0000313" key="4">
    <source>
        <dbReference type="Proteomes" id="UP000663834"/>
    </source>
</evidence>
<dbReference type="Gene3D" id="1.10.238.10">
    <property type="entry name" value="EF-hand"/>
    <property type="match status" value="1"/>
</dbReference>
<feature type="domain" description="EF-hand" evidence="2">
    <location>
        <begin position="575"/>
        <end position="602"/>
    </location>
</feature>
<dbReference type="PROSITE" id="PS50222">
    <property type="entry name" value="EF_HAND_2"/>
    <property type="match status" value="1"/>
</dbReference>